<dbReference type="PATRIC" id="fig|817.53.peg.2459"/>
<gene>
    <name evidence="3" type="ORF">DW228_15460</name>
    <name evidence="2" type="ORF">EE52_0211915</name>
</gene>
<dbReference type="Gene3D" id="3.90.550.10">
    <property type="entry name" value="Spore Coat Polysaccharide Biosynthesis Protein SpsA, Chain A"/>
    <property type="match status" value="1"/>
</dbReference>
<accession>A0A0I9S9B4</accession>
<dbReference type="RefSeq" id="WP_044300512.1">
    <property type="nucleotide sequence ID" value="NZ_CAEUHN010000001.1"/>
</dbReference>
<dbReference type="Proteomes" id="UP000266644">
    <property type="component" value="Unassembled WGS sequence"/>
</dbReference>
<dbReference type="Pfam" id="PF00535">
    <property type="entry name" value="Glycos_transf_2"/>
    <property type="match status" value="1"/>
</dbReference>
<dbReference type="PANTHER" id="PTHR22916">
    <property type="entry name" value="GLYCOSYLTRANSFERASE"/>
    <property type="match status" value="1"/>
</dbReference>
<reference evidence="3 4" key="3">
    <citation type="submission" date="2018-08" db="EMBL/GenBank/DDBJ databases">
        <title>A genome reference for cultivated species of the human gut microbiota.</title>
        <authorList>
            <person name="Zou Y."/>
            <person name="Xue W."/>
            <person name="Luo G."/>
        </authorList>
    </citation>
    <scope>NUCLEOTIDE SEQUENCE [LARGE SCALE GENOMIC DNA]</scope>
    <source>
        <strain evidence="3 4">AM18-6</strain>
    </source>
</reference>
<evidence type="ECO:0000313" key="2">
    <source>
        <dbReference type="EMBL" id="KFX74522.1"/>
    </source>
</evidence>
<sequence length="311" mass="36977">MNRINILLITYNQENLIRRTLDSILCQKEFGINNIVVNDDCSKDNTWEILKEYEAKYPNIMRIYKNKINLGIYANAWELYMHRGDADIYQFLDGDDAFCPGFFEELQHQIKNNHIDLSKSIAIYFDWKTKMPNGNEIITSQSIVKSNDHPFSHCIRGKVCFRGVSYSKSVVDEYVPPVLDRGLNLAEYTYDCQGIRLAKEKFYFPYVSTVYYAEIGVSTKLDQNTKYYNEEEIEKWKYYIETDGYAKCSKDKYWMKANLYRMRFKVKHCVTDYLKSVIYFIMGVKSYDLRPIKIAQFVFPKKRYLNRDIEI</sequence>
<dbReference type="EMBL" id="JMZZ02000145">
    <property type="protein sequence ID" value="KFX74522.1"/>
    <property type="molecule type" value="Genomic_DNA"/>
</dbReference>
<dbReference type="AlphaFoldDB" id="A0A0I9S9B4"/>
<reference evidence="2" key="2">
    <citation type="submission" date="2014-07" db="EMBL/GenBank/DDBJ databases">
        <title>Genetics and epidemiology of antimicrobial resistance in B. fragilis group.</title>
        <authorList>
            <person name="Sydenham T.V."/>
            <person name="Hasman H."/>
            <person name="Kemp M."/>
            <person name="Justesen U.S."/>
        </authorList>
    </citation>
    <scope>NUCLEOTIDE SEQUENCE [LARGE SCALE GENOMIC DNA]</scope>
    <source>
        <strain evidence="2">DCMOUH0018B</strain>
    </source>
</reference>
<comment type="caution">
    <text evidence="2">The sequence shown here is derived from an EMBL/GenBank/DDBJ whole genome shotgun (WGS) entry which is preliminary data.</text>
</comment>
<evidence type="ECO:0000313" key="3">
    <source>
        <dbReference type="EMBL" id="RHH09111.1"/>
    </source>
</evidence>
<organism evidence="2">
    <name type="scientific">Bacteroides fragilis</name>
    <dbReference type="NCBI Taxonomy" id="817"/>
    <lineage>
        <taxon>Bacteria</taxon>
        <taxon>Pseudomonadati</taxon>
        <taxon>Bacteroidota</taxon>
        <taxon>Bacteroidia</taxon>
        <taxon>Bacteroidales</taxon>
        <taxon>Bacteroidaceae</taxon>
        <taxon>Bacteroides</taxon>
    </lineage>
</organism>
<dbReference type="EMBL" id="QRJE01000025">
    <property type="protein sequence ID" value="RHH09111.1"/>
    <property type="molecule type" value="Genomic_DNA"/>
</dbReference>
<dbReference type="PANTHER" id="PTHR22916:SF3">
    <property type="entry name" value="UDP-GLCNAC:BETAGAL BETA-1,3-N-ACETYLGLUCOSAMINYLTRANSFERASE-LIKE PROTEIN 1"/>
    <property type="match status" value="1"/>
</dbReference>
<evidence type="ECO:0000313" key="4">
    <source>
        <dbReference type="Proteomes" id="UP000266644"/>
    </source>
</evidence>
<proteinExistence type="predicted"/>
<dbReference type="SUPFAM" id="SSF53448">
    <property type="entry name" value="Nucleotide-diphospho-sugar transferases"/>
    <property type="match status" value="1"/>
</dbReference>
<feature type="domain" description="Glycosyltransferase 2-like" evidence="1">
    <location>
        <begin position="6"/>
        <end position="125"/>
    </location>
</feature>
<protein>
    <submittedName>
        <fullName evidence="3">Glycosyltransferase</fullName>
    </submittedName>
</protein>
<dbReference type="InterPro" id="IPR001173">
    <property type="entry name" value="Glyco_trans_2-like"/>
</dbReference>
<name>A0A0I9S9B4_BACFG</name>
<evidence type="ECO:0000259" key="1">
    <source>
        <dbReference type="Pfam" id="PF00535"/>
    </source>
</evidence>
<dbReference type="InterPro" id="IPR029044">
    <property type="entry name" value="Nucleotide-diphossugar_trans"/>
</dbReference>
<keyword evidence="3" id="KW-0808">Transferase</keyword>
<dbReference type="GO" id="GO:0016758">
    <property type="term" value="F:hexosyltransferase activity"/>
    <property type="evidence" value="ECO:0007669"/>
    <property type="project" value="UniProtKB-ARBA"/>
</dbReference>
<reference evidence="2" key="1">
    <citation type="book" date="2014" name="THE 24TH EUROPEAN CONGRESS OF CLINICAL MICROBIOLOGY AND INFECTIOUS DISEASES" publisher="ECCMID 2014" city="Barcelona, Spain">
        <title>Identification of resistance genes in three multidrug-resistant Bacteroides fragilis isolates by whole genome sequencing.</title>
        <editorList>
            <person name="Unknown"/>
            <person name="A."/>
        </editorList>
        <authorList>
            <person name="Sydenham T.V."/>
            <person name="Hasman H."/>
            <person name="Wang M."/>
            <person name="Soki J."/>
            <person name="Nagy E."/>
            <person name="Justesen U.S."/>
        </authorList>
    </citation>
    <scope>NUCLEOTIDE SEQUENCE</scope>
    <source>
        <strain evidence="2">DCMOUH0018B</strain>
    </source>
</reference>